<keyword evidence="4" id="KW-1185">Reference proteome</keyword>
<gene>
    <name evidence="3" type="ORF">CYMTET_37982</name>
</gene>
<feature type="compositionally biased region" description="Basic and acidic residues" evidence="2">
    <location>
        <begin position="203"/>
        <end position="214"/>
    </location>
</feature>
<dbReference type="EMBL" id="LGRX02025243">
    <property type="protein sequence ID" value="KAK3252734.1"/>
    <property type="molecule type" value="Genomic_DNA"/>
</dbReference>
<evidence type="ECO:0000313" key="3">
    <source>
        <dbReference type="EMBL" id="KAK3252734.1"/>
    </source>
</evidence>
<evidence type="ECO:0000313" key="4">
    <source>
        <dbReference type="Proteomes" id="UP001190700"/>
    </source>
</evidence>
<sequence length="574" mass="63716">MDKLRSALSEKEQALMAASAKIAELEFTLQTKSAQLEGSLREAGMGSQYAGKLENEATQIQNENAWLREENQSKDNDLVNAAALMKKFSQQATSKLQALEKELEEQVAVNQGMAKDPGCANPSFLFQSQIRKQVEDLESKIASRVFAWTESESVLAEKVGRMEASLREGSDAQESSFQKLRASLEELEAGSRKHEAAQSSALEQHRARSKDELRAASMEAQAELDALRTKLEDLEHHEAANEHLNWKVDELRGSMQEQERAMAVKEQQLGDVSLEAAEAKRELMSSHDAITLSVQSVRETRDETVAMRTLNEGLHAELADAQAELRTQGKRAELQQEEYRVAATRLEVVEAEAGLLRAAAAASRSMEQDAFSKCEAEVQELKAQVVELEDVQAQMLKDESSTALNVQVSEAMHVNRVKDLERQCATVEELLDHKAQQEMELAQAQARCAALQAARCELTASLEQREEDLVVASDEVDAMEVQIVTLEQSVEGAETRCAQLEDEKREWLVYLLQSREAAEAAASTIVHLKSELAAHQAISVQSRSTLRSRLDDLAICQSENTKLNAIYSSIYKMG</sequence>
<name>A0AAE0CEF0_9CHLO</name>
<dbReference type="AlphaFoldDB" id="A0AAE0CEF0"/>
<evidence type="ECO:0000256" key="2">
    <source>
        <dbReference type="SAM" id="MobiDB-lite"/>
    </source>
</evidence>
<proteinExistence type="predicted"/>
<keyword evidence="1" id="KW-0175">Coiled coil</keyword>
<dbReference type="Proteomes" id="UP001190700">
    <property type="component" value="Unassembled WGS sequence"/>
</dbReference>
<evidence type="ECO:0000256" key="1">
    <source>
        <dbReference type="SAM" id="Coils"/>
    </source>
</evidence>
<accession>A0AAE0CEF0</accession>
<organism evidence="3 4">
    <name type="scientific">Cymbomonas tetramitiformis</name>
    <dbReference type="NCBI Taxonomy" id="36881"/>
    <lineage>
        <taxon>Eukaryota</taxon>
        <taxon>Viridiplantae</taxon>
        <taxon>Chlorophyta</taxon>
        <taxon>Pyramimonadophyceae</taxon>
        <taxon>Pyramimonadales</taxon>
        <taxon>Pyramimonadaceae</taxon>
        <taxon>Cymbomonas</taxon>
    </lineage>
</organism>
<feature type="coiled-coil region" evidence="1">
    <location>
        <begin position="1"/>
        <end position="116"/>
    </location>
</feature>
<protein>
    <submittedName>
        <fullName evidence="3">Uncharacterized protein</fullName>
    </submittedName>
</protein>
<reference evidence="3 4" key="1">
    <citation type="journal article" date="2015" name="Genome Biol. Evol.">
        <title>Comparative Genomics of a Bacterivorous Green Alga Reveals Evolutionary Causalities and Consequences of Phago-Mixotrophic Mode of Nutrition.</title>
        <authorList>
            <person name="Burns J.A."/>
            <person name="Paasch A."/>
            <person name="Narechania A."/>
            <person name="Kim E."/>
        </authorList>
    </citation>
    <scope>NUCLEOTIDE SEQUENCE [LARGE SCALE GENOMIC DNA]</scope>
    <source>
        <strain evidence="3 4">PLY_AMNH</strain>
    </source>
</reference>
<feature type="coiled-coil region" evidence="1">
    <location>
        <begin position="371"/>
        <end position="503"/>
    </location>
</feature>
<feature type="region of interest" description="Disordered" evidence="2">
    <location>
        <begin position="186"/>
        <end position="214"/>
    </location>
</feature>
<comment type="caution">
    <text evidence="3">The sequence shown here is derived from an EMBL/GenBank/DDBJ whole genome shotgun (WGS) entry which is preliminary data.</text>
</comment>